<accession>A0A8X6M9U8</accession>
<organism evidence="1 2">
    <name type="scientific">Nephila pilipes</name>
    <name type="common">Giant wood spider</name>
    <name type="synonym">Nephila maculata</name>
    <dbReference type="NCBI Taxonomy" id="299642"/>
    <lineage>
        <taxon>Eukaryota</taxon>
        <taxon>Metazoa</taxon>
        <taxon>Ecdysozoa</taxon>
        <taxon>Arthropoda</taxon>
        <taxon>Chelicerata</taxon>
        <taxon>Arachnida</taxon>
        <taxon>Araneae</taxon>
        <taxon>Araneomorphae</taxon>
        <taxon>Entelegynae</taxon>
        <taxon>Araneoidea</taxon>
        <taxon>Nephilidae</taxon>
        <taxon>Nephila</taxon>
    </lineage>
</organism>
<reference evidence="1" key="1">
    <citation type="submission" date="2020-08" db="EMBL/GenBank/DDBJ databases">
        <title>Multicomponent nature underlies the extraordinary mechanical properties of spider dragline silk.</title>
        <authorList>
            <person name="Kono N."/>
            <person name="Nakamura H."/>
            <person name="Mori M."/>
            <person name="Yoshida Y."/>
            <person name="Ohtoshi R."/>
            <person name="Malay A.D."/>
            <person name="Moran D.A.P."/>
            <person name="Tomita M."/>
            <person name="Numata K."/>
            <person name="Arakawa K."/>
        </authorList>
    </citation>
    <scope>NUCLEOTIDE SEQUENCE</scope>
</reference>
<dbReference type="OrthoDB" id="8065733at2759"/>
<protein>
    <submittedName>
        <fullName evidence="1">DUF1758 domain-containing protein</fullName>
    </submittedName>
</protein>
<evidence type="ECO:0000313" key="1">
    <source>
        <dbReference type="EMBL" id="GFS37946.1"/>
    </source>
</evidence>
<dbReference type="Proteomes" id="UP000887013">
    <property type="component" value="Unassembled WGS sequence"/>
</dbReference>
<keyword evidence="2" id="KW-1185">Reference proteome</keyword>
<sequence>MSVEYRKKFVSNNKLCTNCFRLHSGACMSKYRCTVNGCKGLHNSLLHESYQIPTVVKMLSVGEEEREKETNSNSAGFEGQAEVSVLTFGNKCVLLNTFVVFVKTAEGCRINLRGLLDNASTLYIMREDIARKLEIKFRSAN</sequence>
<gene>
    <name evidence="1" type="primary">AVEN_268817_1</name>
    <name evidence="1" type="ORF">NPIL_500931</name>
</gene>
<name>A0A8X6M9U8_NEPPI</name>
<comment type="caution">
    <text evidence="1">The sequence shown here is derived from an EMBL/GenBank/DDBJ whole genome shotgun (WGS) entry which is preliminary data.</text>
</comment>
<dbReference type="EMBL" id="BMAW01089069">
    <property type="protein sequence ID" value="GFS37946.1"/>
    <property type="molecule type" value="Genomic_DNA"/>
</dbReference>
<dbReference type="AlphaFoldDB" id="A0A8X6M9U8"/>
<evidence type="ECO:0000313" key="2">
    <source>
        <dbReference type="Proteomes" id="UP000887013"/>
    </source>
</evidence>
<proteinExistence type="predicted"/>